<sequence length="71" mass="7745">MPSPFTTFEGTSPAGVDILRERARWAAAERRWHHPAVLPVPDGPPPPPYRGALQDGAKLTRFTDAQAARSP</sequence>
<reference evidence="1 2" key="1">
    <citation type="submission" date="2020-05" db="EMBL/GenBank/DDBJ databases">
        <title>Azospirillum oleiclasticum sp. nov, a nitrogen-fixing and heavy crude oil-emulsifying bacterium isolated from the crude oil of Yumen Oilfield.</title>
        <authorList>
            <person name="Wu D."/>
            <person name="Cai M."/>
            <person name="Zhang X."/>
        </authorList>
    </citation>
    <scope>NUCLEOTIDE SEQUENCE [LARGE SCALE GENOMIC DNA]</scope>
    <source>
        <strain evidence="1 2">ROY-1-1-2</strain>
    </source>
</reference>
<evidence type="ECO:0000313" key="2">
    <source>
        <dbReference type="Proteomes" id="UP000584642"/>
    </source>
</evidence>
<protein>
    <submittedName>
        <fullName evidence="1">Uncharacterized protein</fullName>
    </submittedName>
</protein>
<dbReference type="EMBL" id="JABFDB010000021">
    <property type="protein sequence ID" value="NYZ22868.1"/>
    <property type="molecule type" value="Genomic_DNA"/>
</dbReference>
<dbReference type="RefSeq" id="WP_180284622.1">
    <property type="nucleotide sequence ID" value="NZ_JABFDB010000021.1"/>
</dbReference>
<organism evidence="1 2">
    <name type="scientific">Azospirillum oleiclasticum</name>
    <dbReference type="NCBI Taxonomy" id="2735135"/>
    <lineage>
        <taxon>Bacteria</taxon>
        <taxon>Pseudomonadati</taxon>
        <taxon>Pseudomonadota</taxon>
        <taxon>Alphaproteobacteria</taxon>
        <taxon>Rhodospirillales</taxon>
        <taxon>Azospirillaceae</taxon>
        <taxon>Azospirillum</taxon>
    </lineage>
</organism>
<dbReference type="Proteomes" id="UP000584642">
    <property type="component" value="Unassembled WGS sequence"/>
</dbReference>
<accession>A0ABX2TI64</accession>
<keyword evidence="2" id="KW-1185">Reference proteome</keyword>
<proteinExistence type="predicted"/>
<comment type="caution">
    <text evidence="1">The sequence shown here is derived from an EMBL/GenBank/DDBJ whole genome shotgun (WGS) entry which is preliminary data.</text>
</comment>
<name>A0ABX2TI64_9PROT</name>
<gene>
    <name evidence="1" type="ORF">HND93_24435</name>
</gene>
<evidence type="ECO:0000313" key="1">
    <source>
        <dbReference type="EMBL" id="NYZ22868.1"/>
    </source>
</evidence>